<name>A0A9P8W0Q5_9HYPO</name>
<evidence type="ECO:0000313" key="1">
    <source>
        <dbReference type="EMBL" id="KAH6887102.1"/>
    </source>
</evidence>
<evidence type="ECO:0000313" key="2">
    <source>
        <dbReference type="Proteomes" id="UP000777438"/>
    </source>
</evidence>
<protein>
    <submittedName>
        <fullName evidence="1">Uncharacterized protein</fullName>
    </submittedName>
</protein>
<sequence length="169" mass="18725">MFRPAAPNLTHLEQCFAEASPSPDLDASALSAFSSLETLSISPNIFCRCQSDPQKPPCLAEITPPTVKRSVLRLGSRLCVCADGVLGLAGKVADGRFPLLRRLEFELKNFPTGPETPYTSYRYVAEALEQYREAFGGTPVSLYFYGSFFNWLSQWKGDEGGWTNVYVKI</sequence>
<organism evidence="1 2">
    <name type="scientific">Thelonectria olida</name>
    <dbReference type="NCBI Taxonomy" id="1576542"/>
    <lineage>
        <taxon>Eukaryota</taxon>
        <taxon>Fungi</taxon>
        <taxon>Dikarya</taxon>
        <taxon>Ascomycota</taxon>
        <taxon>Pezizomycotina</taxon>
        <taxon>Sordariomycetes</taxon>
        <taxon>Hypocreomycetidae</taxon>
        <taxon>Hypocreales</taxon>
        <taxon>Nectriaceae</taxon>
        <taxon>Thelonectria</taxon>
    </lineage>
</organism>
<dbReference type="Proteomes" id="UP000777438">
    <property type="component" value="Unassembled WGS sequence"/>
</dbReference>
<gene>
    <name evidence="1" type="ORF">B0T10DRAFT_77328</name>
</gene>
<comment type="caution">
    <text evidence="1">The sequence shown here is derived from an EMBL/GenBank/DDBJ whole genome shotgun (WGS) entry which is preliminary data.</text>
</comment>
<dbReference type="AlphaFoldDB" id="A0A9P8W0Q5"/>
<dbReference type="EMBL" id="JAGPYM010000015">
    <property type="protein sequence ID" value="KAH6887102.1"/>
    <property type="molecule type" value="Genomic_DNA"/>
</dbReference>
<reference evidence="1 2" key="1">
    <citation type="journal article" date="2021" name="Nat. Commun.">
        <title>Genetic determinants of endophytism in the Arabidopsis root mycobiome.</title>
        <authorList>
            <person name="Mesny F."/>
            <person name="Miyauchi S."/>
            <person name="Thiergart T."/>
            <person name="Pickel B."/>
            <person name="Atanasova L."/>
            <person name="Karlsson M."/>
            <person name="Huettel B."/>
            <person name="Barry K.W."/>
            <person name="Haridas S."/>
            <person name="Chen C."/>
            <person name="Bauer D."/>
            <person name="Andreopoulos W."/>
            <person name="Pangilinan J."/>
            <person name="LaButti K."/>
            <person name="Riley R."/>
            <person name="Lipzen A."/>
            <person name="Clum A."/>
            <person name="Drula E."/>
            <person name="Henrissat B."/>
            <person name="Kohler A."/>
            <person name="Grigoriev I.V."/>
            <person name="Martin F.M."/>
            <person name="Hacquard S."/>
        </authorList>
    </citation>
    <scope>NUCLEOTIDE SEQUENCE [LARGE SCALE GENOMIC DNA]</scope>
    <source>
        <strain evidence="1 2">MPI-CAGE-CH-0241</strain>
    </source>
</reference>
<keyword evidence="2" id="KW-1185">Reference proteome</keyword>
<proteinExistence type="predicted"/>
<accession>A0A9P8W0Q5</accession>